<feature type="region of interest" description="Disordered" evidence="1">
    <location>
        <begin position="123"/>
        <end position="147"/>
    </location>
</feature>
<feature type="compositionally biased region" description="Low complexity" evidence="1">
    <location>
        <begin position="124"/>
        <end position="147"/>
    </location>
</feature>
<gene>
    <name evidence="2" type="ORF">GOMPHAMPRED_000613</name>
</gene>
<organism evidence="2 3">
    <name type="scientific">Gomphillus americanus</name>
    <dbReference type="NCBI Taxonomy" id="1940652"/>
    <lineage>
        <taxon>Eukaryota</taxon>
        <taxon>Fungi</taxon>
        <taxon>Dikarya</taxon>
        <taxon>Ascomycota</taxon>
        <taxon>Pezizomycotina</taxon>
        <taxon>Lecanoromycetes</taxon>
        <taxon>OSLEUM clade</taxon>
        <taxon>Ostropomycetidae</taxon>
        <taxon>Ostropales</taxon>
        <taxon>Graphidaceae</taxon>
        <taxon>Gomphilloideae</taxon>
        <taxon>Gomphillus</taxon>
    </lineage>
</organism>
<comment type="caution">
    <text evidence="2">The sequence shown here is derived from an EMBL/GenBank/DDBJ whole genome shotgun (WGS) entry which is preliminary data.</text>
</comment>
<keyword evidence="3" id="KW-1185">Reference proteome</keyword>
<protein>
    <submittedName>
        <fullName evidence="2">Uncharacterized protein</fullName>
    </submittedName>
</protein>
<sequence>MNRTLPLAYQYTTTFTSTSAPPGLLGGAFRALDNAPSRSVHIKIHPRPRSLGESQQILRLLRRYGEVEVYRHLKVREDTKTFPKEEEEQEQELGLPKSGFLHAASASKAIAENKILFSYTPVNSSATSTTAETSAAKTSDNGNNDNNDLLVYSHSEPFPRPAEMVIRPAGLLHLPYIQRQRYYWPVTGGDGGGKPGEELLGQLPVGLRGLREFDVMAPEPRFREREIVSRLYDEKIRKRGWERLGELWEKGRRRREREMEKMWELLIWDLVPRRLLLDSGLGWKEADLEAYIAKAAPTHGTIGIVLEMMLRQCQIAVAIHIVRRSCKLLQSQERVSQI</sequence>
<evidence type="ECO:0000313" key="3">
    <source>
        <dbReference type="Proteomes" id="UP000664169"/>
    </source>
</evidence>
<name>A0A8H3ECC9_9LECA</name>
<evidence type="ECO:0000256" key="1">
    <source>
        <dbReference type="SAM" id="MobiDB-lite"/>
    </source>
</evidence>
<dbReference type="OrthoDB" id="5367448at2759"/>
<dbReference type="Proteomes" id="UP000664169">
    <property type="component" value="Unassembled WGS sequence"/>
</dbReference>
<proteinExistence type="predicted"/>
<dbReference type="AlphaFoldDB" id="A0A8H3ECC9"/>
<evidence type="ECO:0000313" key="2">
    <source>
        <dbReference type="EMBL" id="CAF9903904.1"/>
    </source>
</evidence>
<dbReference type="EMBL" id="CAJPDQ010000001">
    <property type="protein sequence ID" value="CAF9903904.1"/>
    <property type="molecule type" value="Genomic_DNA"/>
</dbReference>
<accession>A0A8H3ECC9</accession>
<reference evidence="2" key="1">
    <citation type="submission" date="2021-03" db="EMBL/GenBank/DDBJ databases">
        <authorList>
            <person name="Tagirdzhanova G."/>
        </authorList>
    </citation>
    <scope>NUCLEOTIDE SEQUENCE</scope>
</reference>